<protein>
    <submittedName>
        <fullName evidence="1">Uncharacterized protein</fullName>
    </submittedName>
</protein>
<sequence length="149" mass="17217">IQYIAKSIETPLQTVGLRCYNHLHGHRCIKSSPRACRLLLQTFLKEWVALRSSVNSSVSGTVIGCHLFNKSIHEMSLLLHIPRSTVSGIKTKWKQLGTTENSARRWTLEQWRRVLWSEESRFSVWQSDGPVWVWRLPGEQYLPDCIVSS</sequence>
<proteinExistence type="predicted"/>
<comment type="caution">
    <text evidence="1">The sequence shown here is derived from an EMBL/GenBank/DDBJ whole genome shotgun (WGS) entry which is preliminary data.</text>
</comment>
<evidence type="ECO:0000313" key="1">
    <source>
        <dbReference type="EMBL" id="CAI9533217.1"/>
    </source>
</evidence>
<reference evidence="1" key="1">
    <citation type="submission" date="2023-05" db="EMBL/GenBank/DDBJ databases">
        <authorList>
            <person name="Stuckert A."/>
        </authorList>
    </citation>
    <scope>NUCLEOTIDE SEQUENCE</scope>
</reference>
<feature type="non-terminal residue" evidence="1">
    <location>
        <position position="149"/>
    </location>
</feature>
<gene>
    <name evidence="1" type="ORF">SPARVUS_LOCUS337602</name>
</gene>
<dbReference type="Proteomes" id="UP001162483">
    <property type="component" value="Unassembled WGS sequence"/>
</dbReference>
<feature type="non-terminal residue" evidence="1">
    <location>
        <position position="1"/>
    </location>
</feature>
<dbReference type="InterPro" id="IPR036397">
    <property type="entry name" value="RNaseH_sf"/>
</dbReference>
<dbReference type="EMBL" id="CATNWA010000118">
    <property type="protein sequence ID" value="CAI9533217.1"/>
    <property type="molecule type" value="Genomic_DNA"/>
</dbReference>
<keyword evidence="2" id="KW-1185">Reference proteome</keyword>
<name>A0ABN9AF07_9NEOB</name>
<accession>A0ABN9AF07</accession>
<evidence type="ECO:0000313" key="2">
    <source>
        <dbReference type="Proteomes" id="UP001162483"/>
    </source>
</evidence>
<dbReference type="Gene3D" id="3.30.420.10">
    <property type="entry name" value="Ribonuclease H-like superfamily/Ribonuclease H"/>
    <property type="match status" value="1"/>
</dbReference>
<organism evidence="1 2">
    <name type="scientific">Staurois parvus</name>
    <dbReference type="NCBI Taxonomy" id="386267"/>
    <lineage>
        <taxon>Eukaryota</taxon>
        <taxon>Metazoa</taxon>
        <taxon>Chordata</taxon>
        <taxon>Craniata</taxon>
        <taxon>Vertebrata</taxon>
        <taxon>Euteleostomi</taxon>
        <taxon>Amphibia</taxon>
        <taxon>Batrachia</taxon>
        <taxon>Anura</taxon>
        <taxon>Neobatrachia</taxon>
        <taxon>Ranoidea</taxon>
        <taxon>Ranidae</taxon>
        <taxon>Staurois</taxon>
    </lineage>
</organism>